<sequence>MGQQCCCRDDNRDLYGPPVDVSGVPSIPKIDRTPVATKESTGIREVVLEFSLPDDMTRTVSMAQRPTGVRYRKTMPVTVGEVQEGSHGHDLGIQEGWKLVTIDGQTTADMTADEVKAILRLKVSVLPQVRD</sequence>
<dbReference type="SUPFAM" id="SSF50156">
    <property type="entry name" value="PDZ domain-like"/>
    <property type="match status" value="1"/>
</dbReference>
<protein>
    <recommendedName>
        <fullName evidence="1">PDZ domain-containing protein</fullName>
    </recommendedName>
</protein>
<proteinExistence type="predicted"/>
<reference evidence="2" key="1">
    <citation type="submission" date="2021-01" db="EMBL/GenBank/DDBJ databases">
        <authorList>
            <person name="Corre E."/>
            <person name="Pelletier E."/>
            <person name="Niang G."/>
            <person name="Scheremetjew M."/>
            <person name="Finn R."/>
            <person name="Kale V."/>
            <person name="Holt S."/>
            <person name="Cochrane G."/>
            <person name="Meng A."/>
            <person name="Brown T."/>
            <person name="Cohen L."/>
        </authorList>
    </citation>
    <scope>NUCLEOTIDE SEQUENCE</scope>
</reference>
<dbReference type="InterPro" id="IPR036034">
    <property type="entry name" value="PDZ_sf"/>
</dbReference>
<name>A0A7S1APA0_NOCSC</name>
<evidence type="ECO:0000259" key="1">
    <source>
        <dbReference type="Pfam" id="PF00595"/>
    </source>
</evidence>
<dbReference type="Pfam" id="PF00595">
    <property type="entry name" value="PDZ"/>
    <property type="match status" value="1"/>
</dbReference>
<dbReference type="Gene3D" id="2.30.42.10">
    <property type="match status" value="1"/>
</dbReference>
<gene>
    <name evidence="2" type="ORF">NSCI0253_LOCUS35277</name>
</gene>
<evidence type="ECO:0000313" key="2">
    <source>
        <dbReference type="EMBL" id="CAD8860922.1"/>
    </source>
</evidence>
<feature type="domain" description="PDZ" evidence="1">
    <location>
        <begin position="74"/>
        <end position="125"/>
    </location>
</feature>
<dbReference type="InterPro" id="IPR001478">
    <property type="entry name" value="PDZ"/>
</dbReference>
<organism evidence="2">
    <name type="scientific">Noctiluca scintillans</name>
    <name type="common">Sea sparkle</name>
    <name type="synonym">Red tide dinoflagellate</name>
    <dbReference type="NCBI Taxonomy" id="2966"/>
    <lineage>
        <taxon>Eukaryota</taxon>
        <taxon>Sar</taxon>
        <taxon>Alveolata</taxon>
        <taxon>Dinophyceae</taxon>
        <taxon>Noctilucales</taxon>
        <taxon>Noctilucaceae</taxon>
        <taxon>Noctiluca</taxon>
    </lineage>
</organism>
<dbReference type="AlphaFoldDB" id="A0A7S1APA0"/>
<accession>A0A7S1APA0</accession>
<dbReference type="EMBL" id="HBFQ01049474">
    <property type="protein sequence ID" value="CAD8860922.1"/>
    <property type="molecule type" value="Transcribed_RNA"/>
</dbReference>